<keyword evidence="2" id="KW-1185">Reference proteome</keyword>
<reference evidence="2" key="1">
    <citation type="journal article" date="2008" name="Nat. Genet.">
        <title>The Pristionchus pacificus genome provides a unique perspective on nematode lifestyle and parasitism.</title>
        <authorList>
            <person name="Dieterich C."/>
            <person name="Clifton S.W."/>
            <person name="Schuster L.N."/>
            <person name="Chinwalla A."/>
            <person name="Delehaunty K."/>
            <person name="Dinkelacker I."/>
            <person name="Fulton L."/>
            <person name="Fulton R."/>
            <person name="Godfrey J."/>
            <person name="Minx P."/>
            <person name="Mitreva M."/>
            <person name="Roeseler W."/>
            <person name="Tian H."/>
            <person name="Witte H."/>
            <person name="Yang S.P."/>
            <person name="Wilson R.K."/>
            <person name="Sommer R.J."/>
        </authorList>
    </citation>
    <scope>NUCLEOTIDE SEQUENCE [LARGE SCALE GENOMIC DNA]</scope>
    <source>
        <strain evidence="2">PS312</strain>
    </source>
</reference>
<evidence type="ECO:0000313" key="1">
    <source>
        <dbReference type="EnsemblMetazoa" id="PPA39428.1"/>
    </source>
</evidence>
<dbReference type="EnsemblMetazoa" id="PPA39428.1">
    <property type="protein sequence ID" value="PPA39428.1"/>
    <property type="gene ID" value="WBGene00277797"/>
</dbReference>
<protein>
    <submittedName>
        <fullName evidence="1">Uncharacterized protein</fullName>
    </submittedName>
</protein>
<accession>A0A2A6D0Q1</accession>
<evidence type="ECO:0000313" key="2">
    <source>
        <dbReference type="Proteomes" id="UP000005239"/>
    </source>
</evidence>
<sequence>MRPVEGREGEMAHPMIPRPVLPSLHSIPWNNRRSPWELLLTLQAKNTSRSSKITPH</sequence>
<accession>A0A8R1YZX7</accession>
<dbReference type="Proteomes" id="UP000005239">
    <property type="component" value="Unassembled WGS sequence"/>
</dbReference>
<reference evidence="1" key="2">
    <citation type="submission" date="2022-06" db="UniProtKB">
        <authorList>
            <consortium name="EnsemblMetazoa"/>
        </authorList>
    </citation>
    <scope>IDENTIFICATION</scope>
    <source>
        <strain evidence="1">PS312</strain>
    </source>
</reference>
<name>A0A2A6D0Q1_PRIPA</name>
<organism evidence="1 2">
    <name type="scientific">Pristionchus pacificus</name>
    <name type="common">Parasitic nematode worm</name>
    <dbReference type="NCBI Taxonomy" id="54126"/>
    <lineage>
        <taxon>Eukaryota</taxon>
        <taxon>Metazoa</taxon>
        <taxon>Ecdysozoa</taxon>
        <taxon>Nematoda</taxon>
        <taxon>Chromadorea</taxon>
        <taxon>Rhabditida</taxon>
        <taxon>Rhabditina</taxon>
        <taxon>Diplogasteromorpha</taxon>
        <taxon>Diplogasteroidea</taxon>
        <taxon>Neodiplogasteridae</taxon>
        <taxon>Pristionchus</taxon>
    </lineage>
</organism>
<dbReference type="AlphaFoldDB" id="A0A2A6D0Q1"/>
<gene>
    <name evidence="1" type="primary">WBGene00277797</name>
</gene>
<proteinExistence type="predicted"/>